<evidence type="ECO:0000313" key="3">
    <source>
        <dbReference type="Proteomes" id="UP001163046"/>
    </source>
</evidence>
<accession>A0A9W9ZXU5</accession>
<feature type="domain" description="ATP-dependent RNA helicase PRP5/DDX46/KHDC4 KH" evidence="1">
    <location>
        <begin position="120"/>
        <end position="195"/>
    </location>
</feature>
<dbReference type="GO" id="GO:0003724">
    <property type="term" value="F:RNA helicase activity"/>
    <property type="evidence" value="ECO:0007669"/>
    <property type="project" value="UniProtKB-EC"/>
</dbReference>
<keyword evidence="2" id="KW-0067">ATP-binding</keyword>
<dbReference type="AlphaFoldDB" id="A0A9W9ZXU5"/>
<comment type="caution">
    <text evidence="2">The sequence shown here is derived from an EMBL/GenBank/DDBJ whole genome shotgun (WGS) entry which is preliminary data.</text>
</comment>
<keyword evidence="2" id="KW-0347">Helicase</keyword>
<dbReference type="EC" id="3.6.4.13" evidence="2"/>
<keyword evidence="2" id="KW-0378">Hydrolase</keyword>
<keyword evidence="3" id="KW-1185">Reference proteome</keyword>
<evidence type="ECO:0000313" key="2">
    <source>
        <dbReference type="EMBL" id="KAJ7389841.1"/>
    </source>
</evidence>
<gene>
    <name evidence="2" type="primary">DDX46</name>
    <name evidence="2" type="ORF">OS493_028810</name>
</gene>
<evidence type="ECO:0000259" key="1">
    <source>
        <dbReference type="Pfam" id="PF23469"/>
    </source>
</evidence>
<sequence>MNIDKQLDAVFSKGKPHIKKNAAPVAAAEQIKGEQQAKLNLATSIAAKINQKIIAGTNNMDPTQQAASQIIKGGTVTALTGLGLAKQLADKIHGKIGYEAPVEEAKQEEKQSEQNEQRYEDEVEINDFPQTARWKVTSKETIMNITEVSEAAITVRGTFFAPGKEPKLEGERKIYLYIEGPSERSIHLAKVEVKRVVKEEMMRLGSFRGPQSSGRYKVL</sequence>
<name>A0A9W9ZXU5_9CNID</name>
<dbReference type="GO" id="GO:0016787">
    <property type="term" value="F:hydrolase activity"/>
    <property type="evidence" value="ECO:0007669"/>
    <property type="project" value="UniProtKB-KW"/>
</dbReference>
<dbReference type="CDD" id="cd22473">
    <property type="entry name" value="KH-I_DDX46"/>
    <property type="match status" value="1"/>
</dbReference>
<dbReference type="EMBL" id="MU825424">
    <property type="protein sequence ID" value="KAJ7389841.1"/>
    <property type="molecule type" value="Genomic_DNA"/>
</dbReference>
<dbReference type="Pfam" id="PF23469">
    <property type="entry name" value="KH_12"/>
    <property type="match status" value="1"/>
</dbReference>
<keyword evidence="2" id="KW-0547">Nucleotide-binding</keyword>
<protein>
    <submittedName>
        <fullName evidence="2">ATP-dependent RNA helicase ddx46</fullName>
        <ecNumber evidence="2">3.6.4.13</ecNumber>
    </submittedName>
</protein>
<dbReference type="OrthoDB" id="196131at2759"/>
<organism evidence="2 3">
    <name type="scientific">Desmophyllum pertusum</name>
    <dbReference type="NCBI Taxonomy" id="174260"/>
    <lineage>
        <taxon>Eukaryota</taxon>
        <taxon>Metazoa</taxon>
        <taxon>Cnidaria</taxon>
        <taxon>Anthozoa</taxon>
        <taxon>Hexacorallia</taxon>
        <taxon>Scleractinia</taxon>
        <taxon>Caryophylliina</taxon>
        <taxon>Caryophylliidae</taxon>
        <taxon>Desmophyllum</taxon>
    </lineage>
</organism>
<dbReference type="InterPro" id="IPR056149">
    <property type="entry name" value="PRP5/DDX46/KHDC4_KH"/>
</dbReference>
<proteinExistence type="predicted"/>
<dbReference type="Proteomes" id="UP001163046">
    <property type="component" value="Unassembled WGS sequence"/>
</dbReference>
<reference evidence="2" key="1">
    <citation type="submission" date="2023-01" db="EMBL/GenBank/DDBJ databases">
        <title>Genome assembly of the deep-sea coral Lophelia pertusa.</title>
        <authorList>
            <person name="Herrera S."/>
            <person name="Cordes E."/>
        </authorList>
    </citation>
    <scope>NUCLEOTIDE SEQUENCE</scope>
    <source>
        <strain evidence="2">USNM1676648</strain>
        <tissue evidence="2">Polyp</tissue>
    </source>
</reference>